<proteinExistence type="inferred from homology"/>
<dbReference type="KEGG" id="mbas:ALGA_1912"/>
<evidence type="ECO:0000313" key="9">
    <source>
        <dbReference type="EMBL" id="BAX80271.1"/>
    </source>
</evidence>
<evidence type="ECO:0000256" key="4">
    <source>
        <dbReference type="ARBA" id="ARBA00022989"/>
    </source>
</evidence>
<evidence type="ECO:0000256" key="3">
    <source>
        <dbReference type="ARBA" id="ARBA00022692"/>
    </source>
</evidence>
<dbReference type="AlphaFoldDB" id="A0A1Y1CLY4"/>
<evidence type="ECO:0000313" key="10">
    <source>
        <dbReference type="Proteomes" id="UP000218267"/>
    </source>
</evidence>
<dbReference type="GO" id="GO:0015031">
    <property type="term" value="P:protein transport"/>
    <property type="evidence" value="ECO:0007669"/>
    <property type="project" value="UniProtKB-KW"/>
</dbReference>
<dbReference type="RefSeq" id="WP_096429133.1">
    <property type="nucleotide sequence ID" value="NZ_AP018042.1"/>
</dbReference>
<keyword evidence="3 7" id="KW-0812">Transmembrane</keyword>
<feature type="domain" description="MotA/TolQ/ExbB proton channel" evidence="8">
    <location>
        <begin position="42"/>
        <end position="102"/>
    </location>
</feature>
<comment type="subcellular location">
    <subcellularLocation>
        <location evidence="1">Cell membrane</location>
        <topology evidence="1">Multi-pass membrane protein</topology>
    </subcellularLocation>
    <subcellularLocation>
        <location evidence="6">Membrane</location>
        <topology evidence="6">Multi-pass membrane protein</topology>
    </subcellularLocation>
</comment>
<dbReference type="InterPro" id="IPR002898">
    <property type="entry name" value="MotA_ExbB_proton_chnl"/>
</dbReference>
<dbReference type="OrthoDB" id="1001678at2"/>
<keyword evidence="6" id="KW-0653">Protein transport</keyword>
<dbReference type="Pfam" id="PF01618">
    <property type="entry name" value="MotA_ExbB"/>
    <property type="match status" value="1"/>
</dbReference>
<evidence type="ECO:0000256" key="2">
    <source>
        <dbReference type="ARBA" id="ARBA00022475"/>
    </source>
</evidence>
<name>A0A1Y1CLY4_9BACT</name>
<evidence type="ECO:0000259" key="8">
    <source>
        <dbReference type="Pfam" id="PF01618"/>
    </source>
</evidence>
<evidence type="ECO:0000256" key="5">
    <source>
        <dbReference type="ARBA" id="ARBA00023136"/>
    </source>
</evidence>
<protein>
    <recommendedName>
        <fullName evidence="8">MotA/TolQ/ExbB proton channel domain-containing protein</fullName>
    </recommendedName>
</protein>
<keyword evidence="5 7" id="KW-0472">Membrane</keyword>
<comment type="similarity">
    <text evidence="6">Belongs to the exbB/tolQ family.</text>
</comment>
<keyword evidence="2" id="KW-1003">Cell membrane</keyword>
<evidence type="ECO:0000256" key="6">
    <source>
        <dbReference type="RuleBase" id="RU004057"/>
    </source>
</evidence>
<evidence type="ECO:0000256" key="1">
    <source>
        <dbReference type="ARBA" id="ARBA00004651"/>
    </source>
</evidence>
<reference evidence="10" key="2">
    <citation type="journal article" date="2020" name="Antonie Van Leeuwenhoek">
        <title>Labilibaculum antarcticum sp. nov., a novel facultative anaerobic, psychrotorelant bacterium isolated from marine sediment of Antarctica.</title>
        <authorList>
            <person name="Watanabe M."/>
            <person name="Kojima H."/>
            <person name="Fukui M."/>
        </authorList>
    </citation>
    <scope>NUCLEOTIDE SEQUENCE [LARGE SCALE GENOMIC DNA]</scope>
    <source>
        <strain evidence="10">SPP2</strain>
    </source>
</reference>
<keyword evidence="4 7" id="KW-1133">Transmembrane helix</keyword>
<reference evidence="9 10" key="1">
    <citation type="journal article" date="2018" name="Mar. Genomics">
        <title>Complete genome sequence of Marinifilaceae bacterium strain SPP2, isolated from the Antarctic marine sediment.</title>
        <authorList>
            <person name="Watanabe M."/>
            <person name="Kojima H."/>
            <person name="Fukui M."/>
        </authorList>
    </citation>
    <scope>NUCLEOTIDE SEQUENCE [LARGE SCALE GENOMIC DNA]</scope>
    <source>
        <strain evidence="9 10">SPP2</strain>
    </source>
</reference>
<gene>
    <name evidence="9" type="ORF">ALGA_1912</name>
</gene>
<feature type="transmembrane region" description="Helical" evidence="7">
    <location>
        <begin position="12"/>
        <end position="35"/>
    </location>
</feature>
<feature type="transmembrane region" description="Helical" evidence="7">
    <location>
        <begin position="47"/>
        <end position="68"/>
    </location>
</feature>
<dbReference type="GO" id="GO:0005886">
    <property type="term" value="C:plasma membrane"/>
    <property type="evidence" value="ECO:0007669"/>
    <property type="project" value="UniProtKB-SubCell"/>
</dbReference>
<sequence>MIDLFFQGGVSFMTVVMLTGIAAILWSLFSLIKFIKVGFITKRHLDAILFLGSLSFFIGILGQGIGLTDAFESIQGLSSVSPAAVARGIRVSMIAPLTGAILFSIAGIYWFILRYLNAKKQDN</sequence>
<feature type="transmembrane region" description="Helical" evidence="7">
    <location>
        <begin position="88"/>
        <end position="112"/>
    </location>
</feature>
<accession>A0A1Y1CLY4</accession>
<dbReference type="Proteomes" id="UP000218267">
    <property type="component" value="Chromosome"/>
</dbReference>
<keyword evidence="6" id="KW-0813">Transport</keyword>
<keyword evidence="10" id="KW-1185">Reference proteome</keyword>
<evidence type="ECO:0000256" key="7">
    <source>
        <dbReference type="SAM" id="Phobius"/>
    </source>
</evidence>
<organism evidence="9 10">
    <name type="scientific">Labilibaculum antarcticum</name>
    <dbReference type="NCBI Taxonomy" id="1717717"/>
    <lineage>
        <taxon>Bacteria</taxon>
        <taxon>Pseudomonadati</taxon>
        <taxon>Bacteroidota</taxon>
        <taxon>Bacteroidia</taxon>
        <taxon>Marinilabiliales</taxon>
        <taxon>Marinifilaceae</taxon>
        <taxon>Labilibaculum</taxon>
    </lineage>
</organism>
<dbReference type="EMBL" id="AP018042">
    <property type="protein sequence ID" value="BAX80271.1"/>
    <property type="molecule type" value="Genomic_DNA"/>
</dbReference>